<protein>
    <submittedName>
        <fullName evidence="2">Uncharacterized protein</fullName>
    </submittedName>
</protein>
<accession>A0ABU3L2U9</accession>
<feature type="transmembrane region" description="Helical" evidence="1">
    <location>
        <begin position="38"/>
        <end position="54"/>
    </location>
</feature>
<keyword evidence="1" id="KW-1133">Transmembrane helix</keyword>
<sequence length="61" mass="6867">MAKEIGQKIKLGRVLSVLTILVGTALLIYMITVEDEPGALPLILIMIGIVWFVINRYRIKK</sequence>
<evidence type="ECO:0000313" key="3">
    <source>
        <dbReference type="Proteomes" id="UP001250656"/>
    </source>
</evidence>
<comment type="caution">
    <text evidence="2">The sequence shown here is derived from an EMBL/GenBank/DDBJ whole genome shotgun (WGS) entry which is preliminary data.</text>
</comment>
<evidence type="ECO:0000313" key="2">
    <source>
        <dbReference type="EMBL" id="MDT7828022.1"/>
    </source>
</evidence>
<name>A0ABU3L2U9_9FLAO</name>
<evidence type="ECO:0000256" key="1">
    <source>
        <dbReference type="SAM" id="Phobius"/>
    </source>
</evidence>
<keyword evidence="1" id="KW-0812">Transmembrane</keyword>
<feature type="transmembrane region" description="Helical" evidence="1">
    <location>
        <begin position="12"/>
        <end position="32"/>
    </location>
</feature>
<organism evidence="2 3">
    <name type="scientific">Pricia mediterranea</name>
    <dbReference type="NCBI Taxonomy" id="3076079"/>
    <lineage>
        <taxon>Bacteria</taxon>
        <taxon>Pseudomonadati</taxon>
        <taxon>Bacteroidota</taxon>
        <taxon>Flavobacteriia</taxon>
        <taxon>Flavobacteriales</taxon>
        <taxon>Flavobacteriaceae</taxon>
        <taxon>Pricia</taxon>
    </lineage>
</organism>
<keyword evidence="3" id="KW-1185">Reference proteome</keyword>
<keyword evidence="1" id="KW-0472">Membrane</keyword>
<reference evidence="2 3" key="1">
    <citation type="submission" date="2023-09" db="EMBL/GenBank/DDBJ databases">
        <title>Novel taxa isolated from Blanes Bay.</title>
        <authorList>
            <person name="Rey-Velasco X."/>
            <person name="Lucena T."/>
        </authorList>
    </citation>
    <scope>NUCLEOTIDE SEQUENCE [LARGE SCALE GENOMIC DNA]</scope>
    <source>
        <strain evidence="2 3">S334</strain>
    </source>
</reference>
<dbReference type="EMBL" id="JAVTTP010000001">
    <property type="protein sequence ID" value="MDT7828022.1"/>
    <property type="molecule type" value="Genomic_DNA"/>
</dbReference>
<dbReference type="RefSeq" id="WP_314013152.1">
    <property type="nucleotide sequence ID" value="NZ_JAVTTP010000001.1"/>
</dbReference>
<dbReference type="Proteomes" id="UP001250656">
    <property type="component" value="Unassembled WGS sequence"/>
</dbReference>
<proteinExistence type="predicted"/>
<gene>
    <name evidence="2" type="ORF">RQM65_05010</name>
</gene>